<sequence length="283" mass="32802">MMGKMLLEHLETKNEPIDHVQWYLCNMSNFDEEVTKLFIQFDLDEESQKFLKNCDEKSNYVFTQMAHNVMKGILGYFMSLTTINGILNRGSMFVFSQAQFRQLMNIDETWKADSLLDLGAGDGQVTKMMESHFNKIYVTEQSPSMRWRLRQMNYEVLEIDDWTMKTYDVISCLNLLDRCDKPLSLLEDICKSLNPHGGRLIIAVVLPFSPCVESGSRIIKPSERIALKGKLWEEQVASFVNDVFIPAGFLVESFSKLPYLCEGDMYRDFYVLSDAVFVLRPRL</sequence>
<protein>
    <submittedName>
        <fullName evidence="1">Methyltransferase 9</fullName>
    </submittedName>
</protein>
<evidence type="ECO:0000313" key="1">
    <source>
        <dbReference type="EMBL" id="CAB4031325.1"/>
    </source>
</evidence>
<dbReference type="InterPro" id="IPR007884">
    <property type="entry name" value="METL9"/>
</dbReference>
<proteinExistence type="predicted"/>
<dbReference type="PANTHER" id="PTHR12890:SF0">
    <property type="entry name" value="PROTEIN-L-HISTIDINE N-PROS-METHYLTRANSFERASE"/>
    <property type="match status" value="1"/>
</dbReference>
<keyword evidence="2" id="KW-1185">Reference proteome</keyword>
<dbReference type="CDD" id="cd02440">
    <property type="entry name" value="AdoMet_MTases"/>
    <property type="match status" value="1"/>
</dbReference>
<gene>
    <name evidence="1" type="ORF">PACLA_8A012351</name>
</gene>
<dbReference type="Gene3D" id="3.40.50.150">
    <property type="entry name" value="Vaccinia Virus protein VP39"/>
    <property type="match status" value="1"/>
</dbReference>
<dbReference type="PANTHER" id="PTHR12890">
    <property type="entry name" value="DREV PROTEIN"/>
    <property type="match status" value="1"/>
</dbReference>
<comment type="caution">
    <text evidence="1">The sequence shown here is derived from an EMBL/GenBank/DDBJ whole genome shotgun (WGS) entry which is preliminary data.</text>
</comment>
<organism evidence="1 2">
    <name type="scientific">Paramuricea clavata</name>
    <name type="common">Red gorgonian</name>
    <name type="synonym">Violescent sea-whip</name>
    <dbReference type="NCBI Taxonomy" id="317549"/>
    <lineage>
        <taxon>Eukaryota</taxon>
        <taxon>Metazoa</taxon>
        <taxon>Cnidaria</taxon>
        <taxon>Anthozoa</taxon>
        <taxon>Octocorallia</taxon>
        <taxon>Malacalcyonacea</taxon>
        <taxon>Plexauridae</taxon>
        <taxon>Paramuricea</taxon>
    </lineage>
</organism>
<name>A0A6S7JG32_PARCT</name>
<dbReference type="OrthoDB" id="199041at2759"/>
<keyword evidence="1" id="KW-0808">Transferase</keyword>
<reference evidence="1" key="1">
    <citation type="submission" date="2020-04" db="EMBL/GenBank/DDBJ databases">
        <authorList>
            <person name="Alioto T."/>
            <person name="Alioto T."/>
            <person name="Gomez Garrido J."/>
        </authorList>
    </citation>
    <scope>NUCLEOTIDE SEQUENCE</scope>
    <source>
        <strain evidence="1">A484AB</strain>
    </source>
</reference>
<dbReference type="GO" id="GO:0106370">
    <property type="term" value="F:protein-L-histidine N-pros-methyltransferase activity"/>
    <property type="evidence" value="ECO:0007669"/>
    <property type="project" value="InterPro"/>
</dbReference>
<dbReference type="AlphaFoldDB" id="A0A6S7JG32"/>
<dbReference type="EMBL" id="CACRXK020017536">
    <property type="protein sequence ID" value="CAB4031325.1"/>
    <property type="molecule type" value="Genomic_DNA"/>
</dbReference>
<dbReference type="SUPFAM" id="SSF53335">
    <property type="entry name" value="S-adenosyl-L-methionine-dependent methyltransferases"/>
    <property type="match status" value="1"/>
</dbReference>
<dbReference type="Proteomes" id="UP001152795">
    <property type="component" value="Unassembled WGS sequence"/>
</dbReference>
<evidence type="ECO:0000313" key="2">
    <source>
        <dbReference type="Proteomes" id="UP001152795"/>
    </source>
</evidence>
<dbReference type="InterPro" id="IPR029063">
    <property type="entry name" value="SAM-dependent_MTases_sf"/>
</dbReference>
<dbReference type="Pfam" id="PF05219">
    <property type="entry name" value="DREV"/>
    <property type="match status" value="1"/>
</dbReference>
<keyword evidence="1" id="KW-0489">Methyltransferase</keyword>
<dbReference type="GO" id="GO:0032259">
    <property type="term" value="P:methylation"/>
    <property type="evidence" value="ECO:0007669"/>
    <property type="project" value="UniProtKB-KW"/>
</dbReference>
<accession>A0A6S7JG32</accession>